<sequence>MSDTNENHENGPARGLKRKKKRSANQMMKKLARRRNPGHGSELDTESYQYLVRILDLLRTEFPTMEDKLMFVNNVYEQTIGNEIEIAKNQVGSRVLDSLMEYATLEVIQRLKEAFTPALRPICSDCFASHVLEKIIKTCAERGNRKLKSQSKDKNSISVTSDEISKYNTIALNLSKYMINNIEEFVYDTYANHILRTVINCLAGLIDKDDHQKNDKSIKTPVKIPVMQGYTDLLVDAGNRLLRWGKFPEFGKDNLTSGLLQTYLTALKDIDPKLTSSIIKKIITECFKSKSNSEDDSSIIFNSDPASRLLESCLVSSTPEMFVEVYEQLFKGKLKALSLMKPANFSVQRLIDNCPTKEDFEVIFEEISEHLTEILESHHSGVLASLANACLRLQAKQGPFVNVISKTLHCDDSNEKQLLLVSLVSRLVTYEQFQSAKKGNRNIPLDLHGSLIVQAILNFNKPIKIVNSIFSMGGEELAGLFSDPKGSRILDAFMDSKFVGEKSRDKLAKMLKGYWVDLACGIHGSRCIDKIWEHSKDTQKKFIMEELASVGQKLLATKSGKLISHKLNVELYQRSPKSWIEAQKTEVKTKALFADVLGEQ</sequence>
<dbReference type="InterPro" id="IPR011989">
    <property type="entry name" value="ARM-like"/>
</dbReference>
<dbReference type="PANTHER" id="PTHR13102:SF0">
    <property type="entry name" value="NUCLEOLAR PROTEIN 9"/>
    <property type="match status" value="1"/>
</dbReference>
<dbReference type="InterPro" id="IPR001313">
    <property type="entry name" value="Pumilio_RNA-bd_rpt"/>
</dbReference>
<dbReference type="PANTHER" id="PTHR13102">
    <property type="entry name" value="NUCLEOLAR PROTEIN 9"/>
    <property type="match status" value="1"/>
</dbReference>
<dbReference type="AlphaFoldDB" id="A0A6V7KUQ0"/>
<feature type="compositionally biased region" description="Basic and acidic residues" evidence="2">
    <location>
        <begin position="1"/>
        <end position="11"/>
    </location>
</feature>
<dbReference type="GO" id="GO:0000447">
    <property type="term" value="P:endonucleolytic cleavage in ITS1 to separate SSU-rRNA from 5.8S rRNA and LSU-rRNA from tricistronic rRNA transcript (SSU-rRNA, 5.8S rRNA, LSU-rRNA)"/>
    <property type="evidence" value="ECO:0007669"/>
    <property type="project" value="TreeGrafter"/>
</dbReference>
<dbReference type="GO" id="GO:0003723">
    <property type="term" value="F:RNA binding"/>
    <property type="evidence" value="ECO:0007669"/>
    <property type="project" value="InterPro"/>
</dbReference>
<dbReference type="Pfam" id="PF22493">
    <property type="entry name" value="PUF_NOP9"/>
    <property type="match status" value="2"/>
</dbReference>
<dbReference type="InterPro" id="IPR016024">
    <property type="entry name" value="ARM-type_fold"/>
</dbReference>
<dbReference type="SUPFAM" id="SSF48371">
    <property type="entry name" value="ARM repeat"/>
    <property type="match status" value="1"/>
</dbReference>
<dbReference type="GO" id="GO:0000472">
    <property type="term" value="P:endonucleolytic cleavage to generate mature 5'-end of SSU-rRNA from (SSU-rRNA, 5.8S rRNA, LSU-rRNA)"/>
    <property type="evidence" value="ECO:0007669"/>
    <property type="project" value="TreeGrafter"/>
</dbReference>
<dbReference type="EMBL" id="CADCXW020000291">
    <property type="protein sequence ID" value="CAD1566247.1"/>
    <property type="molecule type" value="Genomic_DNA"/>
</dbReference>
<keyword evidence="1" id="KW-0677">Repeat</keyword>
<name>A0A6V7KUQ0_9HYME</name>
<dbReference type="GO" id="GO:0030686">
    <property type="term" value="C:90S preribosome"/>
    <property type="evidence" value="ECO:0007669"/>
    <property type="project" value="TreeGrafter"/>
</dbReference>
<evidence type="ECO:0000256" key="1">
    <source>
        <dbReference type="ARBA" id="ARBA00022737"/>
    </source>
</evidence>
<evidence type="ECO:0008006" key="4">
    <source>
        <dbReference type="Google" id="ProtNLM"/>
    </source>
</evidence>
<gene>
    <name evidence="3" type="ORF">BBRV_LOCUS85775</name>
</gene>
<dbReference type="InterPro" id="IPR040000">
    <property type="entry name" value="NOP9"/>
</dbReference>
<protein>
    <recommendedName>
        <fullName evidence="4">PUM-HD domain-containing protein</fullName>
    </recommendedName>
</protein>
<accession>A0A6V7KUQ0</accession>
<feature type="region of interest" description="Disordered" evidence="2">
    <location>
        <begin position="1"/>
        <end position="42"/>
    </location>
</feature>
<evidence type="ECO:0000313" key="3">
    <source>
        <dbReference type="EMBL" id="CAD1566247.1"/>
    </source>
</evidence>
<proteinExistence type="predicted"/>
<dbReference type="GO" id="GO:0005730">
    <property type="term" value="C:nucleolus"/>
    <property type="evidence" value="ECO:0007669"/>
    <property type="project" value="TreeGrafter"/>
</dbReference>
<dbReference type="GO" id="GO:0000056">
    <property type="term" value="P:ribosomal small subunit export from nucleus"/>
    <property type="evidence" value="ECO:0007669"/>
    <property type="project" value="TreeGrafter"/>
</dbReference>
<dbReference type="GO" id="GO:0000480">
    <property type="term" value="P:endonucleolytic cleavage in 5'-ETS of tricistronic rRNA transcript (SSU-rRNA, 5.8S rRNA, LSU-rRNA)"/>
    <property type="evidence" value="ECO:0007669"/>
    <property type="project" value="TreeGrafter"/>
</dbReference>
<reference evidence="3" key="1">
    <citation type="submission" date="2020-07" db="EMBL/GenBank/DDBJ databases">
        <authorList>
            <person name="Ferguson B K."/>
        </authorList>
    </citation>
    <scope>NUCLEOTIDE SEQUENCE</scope>
    <source>
        <strain evidence="3">L06</strain>
    </source>
</reference>
<organism evidence="3">
    <name type="scientific">Bracon brevicornis</name>
    <dbReference type="NCBI Taxonomy" id="1563983"/>
    <lineage>
        <taxon>Eukaryota</taxon>
        <taxon>Metazoa</taxon>
        <taxon>Ecdysozoa</taxon>
        <taxon>Arthropoda</taxon>
        <taxon>Hexapoda</taxon>
        <taxon>Insecta</taxon>
        <taxon>Pterygota</taxon>
        <taxon>Neoptera</taxon>
        <taxon>Endopterygota</taxon>
        <taxon>Hymenoptera</taxon>
        <taxon>Apocrita</taxon>
        <taxon>Ichneumonoidea</taxon>
        <taxon>Braconidae</taxon>
        <taxon>Braconinae</taxon>
        <taxon>Bracon</taxon>
    </lineage>
</organism>
<dbReference type="GO" id="GO:0030688">
    <property type="term" value="C:preribosome, small subunit precursor"/>
    <property type="evidence" value="ECO:0007669"/>
    <property type="project" value="TreeGrafter"/>
</dbReference>
<dbReference type="Gene3D" id="1.25.10.10">
    <property type="entry name" value="Leucine-rich Repeat Variant"/>
    <property type="match status" value="2"/>
</dbReference>
<dbReference type="SMART" id="SM00025">
    <property type="entry name" value="Pumilio"/>
    <property type="match status" value="6"/>
</dbReference>
<evidence type="ECO:0000256" key="2">
    <source>
        <dbReference type="SAM" id="MobiDB-lite"/>
    </source>
</evidence>